<dbReference type="PANTHER" id="PTHR42850:SF7">
    <property type="entry name" value="BIS(5'-NUCLEOSYL)-TETRAPHOSPHATASE PRPE [ASYMMETRICAL]"/>
    <property type="match status" value="1"/>
</dbReference>
<evidence type="ECO:0000313" key="3">
    <source>
        <dbReference type="Proteomes" id="UP001501337"/>
    </source>
</evidence>
<evidence type="ECO:0000259" key="1">
    <source>
        <dbReference type="Pfam" id="PF00149"/>
    </source>
</evidence>
<dbReference type="Proteomes" id="UP001501337">
    <property type="component" value="Unassembled WGS sequence"/>
</dbReference>
<proteinExistence type="predicted"/>
<dbReference type="SUPFAM" id="SSF56300">
    <property type="entry name" value="Metallo-dependent phosphatases"/>
    <property type="match status" value="1"/>
</dbReference>
<accession>A0ABP7NKQ2</accession>
<dbReference type="InterPro" id="IPR029052">
    <property type="entry name" value="Metallo-depent_PP-like"/>
</dbReference>
<protein>
    <submittedName>
        <fullName evidence="2">Metallophosphoesterase</fullName>
    </submittedName>
</protein>
<sequence>MAEPLGAAVADTSACEGYDLIGDIHGCGLTLLRLLEKLGYTRRDGCYRHPSRKAIFVGDIIDRGPRIREALSTVKAMADAGEAHVIMGNHEYNALSYCTTDGVGAEKRYLRKRTPRNDRLIKETLEQFALHPDEWAGYLDWFMSLPLLLDFGHFRVVHACWDNELISQFLQRYPSGCIDLNFLKASADPSSYEHKVMDRLTRGTDLQLPDGVRIAGGDGFVRDFFRTKYWATDPQTYGDVVFQPDALPESVEDRPLTIAEQDQLTYYGPDEPMLFIGHYWLTGKPRRIRPNICCLDYSAVKYGKLVAYRLDDESEISEDKFVWVDVGKESQW</sequence>
<organism evidence="2 3">
    <name type="scientific">Allohahella marinimesophila</name>
    <dbReference type="NCBI Taxonomy" id="1054972"/>
    <lineage>
        <taxon>Bacteria</taxon>
        <taxon>Pseudomonadati</taxon>
        <taxon>Pseudomonadota</taxon>
        <taxon>Gammaproteobacteria</taxon>
        <taxon>Oceanospirillales</taxon>
        <taxon>Hahellaceae</taxon>
        <taxon>Allohahella</taxon>
    </lineage>
</organism>
<keyword evidence="3" id="KW-1185">Reference proteome</keyword>
<dbReference type="EMBL" id="BAABBO010000001">
    <property type="protein sequence ID" value="GAA3948721.1"/>
    <property type="molecule type" value="Genomic_DNA"/>
</dbReference>
<dbReference type="InterPro" id="IPR050126">
    <property type="entry name" value="Ap4A_hydrolase"/>
</dbReference>
<name>A0ABP7NKQ2_9GAMM</name>
<evidence type="ECO:0000313" key="2">
    <source>
        <dbReference type="EMBL" id="GAA3948721.1"/>
    </source>
</evidence>
<dbReference type="InterPro" id="IPR004843">
    <property type="entry name" value="Calcineurin-like_PHP"/>
</dbReference>
<feature type="domain" description="Calcineurin-like phosphoesterase" evidence="1">
    <location>
        <begin position="20"/>
        <end position="149"/>
    </location>
</feature>
<gene>
    <name evidence="2" type="ORF">GCM10022278_04900</name>
</gene>
<comment type="caution">
    <text evidence="2">The sequence shown here is derived from an EMBL/GenBank/DDBJ whole genome shotgun (WGS) entry which is preliminary data.</text>
</comment>
<dbReference type="PANTHER" id="PTHR42850">
    <property type="entry name" value="METALLOPHOSPHOESTERASE"/>
    <property type="match status" value="1"/>
</dbReference>
<dbReference type="Pfam" id="PF00149">
    <property type="entry name" value="Metallophos"/>
    <property type="match status" value="1"/>
</dbReference>
<reference evidence="3" key="1">
    <citation type="journal article" date="2019" name="Int. J. Syst. Evol. Microbiol.">
        <title>The Global Catalogue of Microorganisms (GCM) 10K type strain sequencing project: providing services to taxonomists for standard genome sequencing and annotation.</title>
        <authorList>
            <consortium name="The Broad Institute Genomics Platform"/>
            <consortium name="The Broad Institute Genome Sequencing Center for Infectious Disease"/>
            <person name="Wu L."/>
            <person name="Ma J."/>
        </authorList>
    </citation>
    <scope>NUCLEOTIDE SEQUENCE [LARGE SCALE GENOMIC DNA]</scope>
    <source>
        <strain evidence="3">JCM 17555</strain>
    </source>
</reference>
<dbReference type="Gene3D" id="3.60.21.10">
    <property type="match status" value="1"/>
</dbReference>